<reference evidence="1 2" key="1">
    <citation type="journal article" date="2012" name="Science">
        <title>Ecological populations of bacteria act as socially cohesive units of antibiotic production and resistance.</title>
        <authorList>
            <person name="Cordero O.X."/>
            <person name="Wildschutte H."/>
            <person name="Kirkup B."/>
            <person name="Proehl S."/>
            <person name="Ngo L."/>
            <person name="Hussain F."/>
            <person name="Le Roux F."/>
            <person name="Mincer T."/>
            <person name="Polz M.F."/>
        </authorList>
    </citation>
    <scope>NUCLEOTIDE SEQUENCE [LARGE SCALE GENOMIC DNA]</scope>
    <source>
        <strain evidence="1 2">1S-45</strain>
    </source>
</reference>
<gene>
    <name evidence="1" type="ORF">A1QC_13060</name>
</gene>
<dbReference type="OrthoDB" id="5588896at2"/>
<dbReference type="Gene3D" id="3.30.1910.10">
    <property type="entry name" value="so0334 like domain"/>
    <property type="match status" value="1"/>
</dbReference>
<accession>A0A1E5DZ02</accession>
<protein>
    <recommendedName>
        <fullName evidence="3">DUF1107 domain-containing protein</fullName>
    </recommendedName>
</protein>
<dbReference type="AlphaFoldDB" id="A0A1E5DZ02"/>
<dbReference type="Pfam" id="PF06526">
    <property type="entry name" value="DUF1107"/>
    <property type="match status" value="1"/>
</dbReference>
<name>A0A1E5DZ02_9VIBR</name>
<dbReference type="InterPro" id="IPR009491">
    <property type="entry name" value="DUF1107"/>
</dbReference>
<dbReference type="Proteomes" id="UP000094070">
    <property type="component" value="Unassembled WGS sequence"/>
</dbReference>
<dbReference type="eggNOG" id="ENOG5032STK">
    <property type="taxonomic scope" value="Bacteria"/>
</dbReference>
<evidence type="ECO:0000313" key="1">
    <source>
        <dbReference type="EMBL" id="OEF23040.1"/>
    </source>
</evidence>
<sequence>MQPNFNRYRPLQIARFVKVVFKGHFGIKGIGEFHFDGGKVLLPDVSNKKQLKVMKEVNSAIAELSMQV</sequence>
<keyword evidence="2" id="KW-1185">Reference proteome</keyword>
<evidence type="ECO:0000313" key="2">
    <source>
        <dbReference type="Proteomes" id="UP000094070"/>
    </source>
</evidence>
<proteinExistence type="predicted"/>
<evidence type="ECO:0008006" key="3">
    <source>
        <dbReference type="Google" id="ProtNLM"/>
    </source>
</evidence>
<organism evidence="1 2">
    <name type="scientific">Vibrio rumoiensis 1S-45</name>
    <dbReference type="NCBI Taxonomy" id="1188252"/>
    <lineage>
        <taxon>Bacteria</taxon>
        <taxon>Pseudomonadati</taxon>
        <taxon>Pseudomonadota</taxon>
        <taxon>Gammaproteobacteria</taxon>
        <taxon>Vibrionales</taxon>
        <taxon>Vibrionaceae</taxon>
        <taxon>Vibrio</taxon>
    </lineage>
</organism>
<dbReference type="EMBL" id="AJYK02000102">
    <property type="protein sequence ID" value="OEF23040.1"/>
    <property type="molecule type" value="Genomic_DNA"/>
</dbReference>
<comment type="caution">
    <text evidence="1">The sequence shown here is derived from an EMBL/GenBank/DDBJ whole genome shotgun (WGS) entry which is preliminary data.</text>
</comment>
<dbReference type="STRING" id="1188252.A1QC_13060"/>